<evidence type="ECO:0000256" key="6">
    <source>
        <dbReference type="ARBA" id="ARBA00023242"/>
    </source>
</evidence>
<feature type="domain" description="C2H2-type" evidence="9">
    <location>
        <begin position="803"/>
        <end position="827"/>
    </location>
</feature>
<dbReference type="PROSITE" id="PS50157">
    <property type="entry name" value="ZINC_FINGER_C2H2_2"/>
    <property type="match status" value="8"/>
</dbReference>
<proteinExistence type="predicted"/>
<feature type="domain" description="C2H2-type" evidence="9">
    <location>
        <begin position="976"/>
        <end position="1003"/>
    </location>
</feature>
<dbReference type="InterPro" id="IPR013087">
    <property type="entry name" value="Znf_C2H2_type"/>
</dbReference>
<dbReference type="Pfam" id="PF00096">
    <property type="entry name" value="zf-C2H2"/>
    <property type="match status" value="2"/>
</dbReference>
<keyword evidence="6" id="KW-0539">Nucleus</keyword>
<dbReference type="PROSITE" id="PS00028">
    <property type="entry name" value="ZINC_FINGER_C2H2_1"/>
    <property type="match status" value="9"/>
</dbReference>
<dbReference type="VEuPathDB" id="VectorBase:CSON013667"/>
<feature type="domain" description="C2H2-type" evidence="9">
    <location>
        <begin position="589"/>
        <end position="619"/>
    </location>
</feature>
<keyword evidence="3" id="KW-0677">Repeat</keyword>
<dbReference type="GO" id="GO:0008270">
    <property type="term" value="F:zinc ion binding"/>
    <property type="evidence" value="ECO:0007669"/>
    <property type="project" value="UniProtKB-KW"/>
</dbReference>
<accession>A0A336LHD2</accession>
<dbReference type="GO" id="GO:0005634">
    <property type="term" value="C:nucleus"/>
    <property type="evidence" value="ECO:0007669"/>
    <property type="project" value="UniProtKB-SubCell"/>
</dbReference>
<keyword evidence="2" id="KW-0479">Metal-binding</keyword>
<feature type="compositionally biased region" description="Basic and acidic residues" evidence="8">
    <location>
        <begin position="154"/>
        <end position="163"/>
    </location>
</feature>
<dbReference type="Gene3D" id="3.30.160.60">
    <property type="entry name" value="Classic Zinc Finger"/>
    <property type="match status" value="7"/>
</dbReference>
<dbReference type="SUPFAM" id="SSF57667">
    <property type="entry name" value="beta-beta-alpha zinc fingers"/>
    <property type="match status" value="6"/>
</dbReference>
<reference evidence="10" key="1">
    <citation type="submission" date="2018-07" db="EMBL/GenBank/DDBJ databases">
        <authorList>
            <person name="Quirk P.G."/>
            <person name="Krulwich T.A."/>
        </authorList>
    </citation>
    <scope>NUCLEOTIDE SEQUENCE</scope>
</reference>
<organism evidence="10">
    <name type="scientific">Culicoides sonorensis</name>
    <name type="common">Biting midge</name>
    <dbReference type="NCBI Taxonomy" id="179676"/>
    <lineage>
        <taxon>Eukaryota</taxon>
        <taxon>Metazoa</taxon>
        <taxon>Ecdysozoa</taxon>
        <taxon>Arthropoda</taxon>
        <taxon>Hexapoda</taxon>
        <taxon>Insecta</taxon>
        <taxon>Pterygota</taxon>
        <taxon>Neoptera</taxon>
        <taxon>Endopterygota</taxon>
        <taxon>Diptera</taxon>
        <taxon>Nematocera</taxon>
        <taxon>Chironomoidea</taxon>
        <taxon>Ceratopogonidae</taxon>
        <taxon>Ceratopogoninae</taxon>
        <taxon>Culicoides</taxon>
        <taxon>Monoculicoides</taxon>
    </lineage>
</organism>
<protein>
    <submittedName>
        <fullName evidence="10">CSON013667 protein</fullName>
    </submittedName>
</protein>
<feature type="domain" description="C2H2-type" evidence="9">
    <location>
        <begin position="531"/>
        <end position="558"/>
    </location>
</feature>
<evidence type="ECO:0000256" key="3">
    <source>
        <dbReference type="ARBA" id="ARBA00022737"/>
    </source>
</evidence>
<evidence type="ECO:0000259" key="9">
    <source>
        <dbReference type="PROSITE" id="PS50157"/>
    </source>
</evidence>
<dbReference type="SMART" id="SM00355">
    <property type="entry name" value="ZnF_C2H2"/>
    <property type="match status" value="20"/>
</dbReference>
<sequence length="1061" mass="125342">MEHLTQCCVACLSENKSSFSKNCEKLLLEEFLNEKLPVVFVNLPVNLCNGCLFQLEKFKNFKQSVKNSINILSKQFNSIYSCRVVVEPLPMEAINLPIEPITIKLEVSEESFNHKALIEENDVNSSNNDNQFDEHYSEYESASSIEKNSMNNEKPSKSIEKLKNKSKIKVTSKTKESSKNVLASIKKRYQSAKPRERADYNLYCSICKITLEIPPFSKHCMETHFKELENRQWQCKECEKCFSSLSSITNHFKYHRDYEAPRNCDDCDKSFKNMADHYQHSKTHLLFECLDCPATFRSKRLLWPHVLVNHTEGMVCRYCGNKYKTKEKYTKHMKIERYKINKKRREEYKRRHGTKNGKRRGRKIKYSELSEDQSNTNESELDDSLDESKDGFYNKNSQKSIEQELNAYIKTEEALELTAEDIFEECDVNFLDHNPQVPHGNVQHVEENGIKYTVQVVGDRTKVTTQSKGKTTKWNVYIKRFMHILPSRKLESKGRSCAKLDVDCSVCGLEKLYSYRNHIYTKHALIQNDKYICKECNMEFSSSQAMVYHFDVHRVFDPPKACIECGELLHTMSIYKRHMEAHKFTEKVFQCPYRECEKSYCRVTSLQFHYLTVHTGALMCRFCQTVFELKEDYDNHLKAETLARKEKKRLIRYTRIRLAKEKEREDKLKNGETDLNEEEHTQSPVTDLPLVFSRPMVKVNTKLQGTPKLPKNMKFMQPIYCHICRIFCEQYKTHVTETHATKLDTGEYICNICHTCTKYQFSVHFSQMHREFPTIQKCDQCDFSSLQYEPFRKHQMAHKRGRFECNYCGNSYSDKTTIRYHMFFKHTDLFICRFCYKTFEKEDDYKEHMTLEKSKRKPNIKICDICGFTTYHATYMKGHIARVHCNNRNDSVTCEICNRKCKSLLNLKDHIRNAHGTKNEVCPQCGKRFRNQAMLREHIELAHSTKISKCTLCDKEGSDIQLKRHMYLVHDTVKPFVCKICNFSFKLKAGLQKHLHTHAKTRPFNCHLCPQGFYNREVIEKHFIDVHKINYTREQIRQFCKRMPSKYEKEHLGKEEDENVE</sequence>
<dbReference type="EMBL" id="UFQT01000006">
    <property type="protein sequence ID" value="SSX17422.1"/>
    <property type="molecule type" value="Genomic_DNA"/>
</dbReference>
<evidence type="ECO:0000256" key="2">
    <source>
        <dbReference type="ARBA" id="ARBA00022723"/>
    </source>
</evidence>
<evidence type="ECO:0000256" key="1">
    <source>
        <dbReference type="ARBA" id="ARBA00004123"/>
    </source>
</evidence>
<dbReference type="PANTHER" id="PTHR24379">
    <property type="entry name" value="KRAB AND ZINC FINGER DOMAIN-CONTAINING"/>
    <property type="match status" value="1"/>
</dbReference>
<dbReference type="InterPro" id="IPR036236">
    <property type="entry name" value="Znf_C2H2_sf"/>
</dbReference>
<evidence type="ECO:0000256" key="8">
    <source>
        <dbReference type="SAM" id="MobiDB-lite"/>
    </source>
</evidence>
<feature type="domain" description="C2H2-type" evidence="9">
    <location>
        <begin position="920"/>
        <end position="948"/>
    </location>
</feature>
<name>A0A336LHD2_CULSO</name>
<dbReference type="PANTHER" id="PTHR24379:SF121">
    <property type="entry name" value="C2H2-TYPE DOMAIN-CONTAINING PROTEIN"/>
    <property type="match status" value="1"/>
</dbReference>
<dbReference type="AlphaFoldDB" id="A0A336LHD2"/>
<comment type="subcellular location">
    <subcellularLocation>
        <location evidence="1">Nucleus</location>
    </subcellularLocation>
</comment>
<evidence type="ECO:0000256" key="5">
    <source>
        <dbReference type="ARBA" id="ARBA00022833"/>
    </source>
</evidence>
<evidence type="ECO:0000256" key="7">
    <source>
        <dbReference type="PROSITE-ProRule" id="PRU00042"/>
    </source>
</evidence>
<feature type="region of interest" description="Disordered" evidence="8">
    <location>
        <begin position="345"/>
        <end position="396"/>
    </location>
</feature>
<dbReference type="SMART" id="SM00868">
    <property type="entry name" value="zf-AD"/>
    <property type="match status" value="3"/>
</dbReference>
<gene>
    <name evidence="10" type="primary">CSON013667</name>
</gene>
<dbReference type="FunFam" id="3.30.160.60:FF:000145">
    <property type="entry name" value="Zinc finger protein 574"/>
    <property type="match status" value="1"/>
</dbReference>
<keyword evidence="4 7" id="KW-0863">Zinc-finger</keyword>
<dbReference type="InterPro" id="IPR012934">
    <property type="entry name" value="Znf_AD"/>
</dbReference>
<feature type="compositionally biased region" description="Basic residues" evidence="8">
    <location>
        <begin position="350"/>
        <end position="364"/>
    </location>
</feature>
<feature type="domain" description="C2H2-type" evidence="9">
    <location>
        <begin position="830"/>
        <end position="858"/>
    </location>
</feature>
<keyword evidence="5" id="KW-0862">Zinc</keyword>
<feature type="domain" description="C2H2-type" evidence="9">
    <location>
        <begin position="262"/>
        <end position="284"/>
    </location>
</feature>
<feature type="region of interest" description="Disordered" evidence="8">
    <location>
        <begin position="142"/>
        <end position="173"/>
    </location>
</feature>
<feature type="domain" description="C2H2-type" evidence="9">
    <location>
        <begin position="233"/>
        <end position="260"/>
    </location>
</feature>
<feature type="compositionally biased region" description="Polar residues" evidence="8">
    <location>
        <begin position="142"/>
        <end position="153"/>
    </location>
</feature>
<evidence type="ECO:0000256" key="4">
    <source>
        <dbReference type="ARBA" id="ARBA00022771"/>
    </source>
</evidence>
<evidence type="ECO:0000313" key="10">
    <source>
        <dbReference type="EMBL" id="SSX17422.1"/>
    </source>
</evidence>